<evidence type="ECO:0000313" key="3">
    <source>
        <dbReference type="Proteomes" id="UP001195483"/>
    </source>
</evidence>
<reference evidence="2" key="2">
    <citation type="journal article" date="2021" name="Genome Biol. Evol.">
        <title>Developing a high-quality reference genome for a parasitic bivalve with doubly uniparental inheritance (Bivalvia: Unionida).</title>
        <authorList>
            <person name="Smith C.H."/>
        </authorList>
    </citation>
    <scope>NUCLEOTIDE SEQUENCE</scope>
    <source>
        <strain evidence="2">CHS0354</strain>
        <tissue evidence="2">Mantle</tissue>
    </source>
</reference>
<dbReference type="AlphaFoldDB" id="A0AAE0SBY8"/>
<reference evidence="2" key="1">
    <citation type="journal article" date="2021" name="Genome Biol. Evol.">
        <title>A High-Quality Reference Genome for a Parasitic Bivalve with Doubly Uniparental Inheritance (Bivalvia: Unionida).</title>
        <authorList>
            <person name="Smith C.H."/>
        </authorList>
    </citation>
    <scope>NUCLEOTIDE SEQUENCE</scope>
    <source>
        <strain evidence="2">CHS0354</strain>
    </source>
</reference>
<keyword evidence="3" id="KW-1185">Reference proteome</keyword>
<accession>A0AAE0SBY8</accession>
<dbReference type="EMBL" id="JAEAOA010001049">
    <property type="protein sequence ID" value="KAK3589121.1"/>
    <property type="molecule type" value="Genomic_DNA"/>
</dbReference>
<reference evidence="2" key="3">
    <citation type="submission" date="2023-05" db="EMBL/GenBank/DDBJ databases">
        <authorList>
            <person name="Smith C.H."/>
        </authorList>
    </citation>
    <scope>NUCLEOTIDE SEQUENCE</scope>
    <source>
        <strain evidence="2">CHS0354</strain>
        <tissue evidence="2">Mantle</tissue>
    </source>
</reference>
<protein>
    <submittedName>
        <fullName evidence="2">Uncharacterized protein</fullName>
    </submittedName>
</protein>
<comment type="caution">
    <text evidence="2">The sequence shown here is derived from an EMBL/GenBank/DDBJ whole genome shotgun (WGS) entry which is preliminary data.</text>
</comment>
<gene>
    <name evidence="2" type="ORF">CHS0354_017087</name>
</gene>
<sequence length="100" mass="11452">MIYVKKEPPKKKYNDFDKGQETNQEKYVSLRGKSLRVRYERSSDKLASDNSTATTSHDVLLANSPTVPVQAGMQTSFGVGKKKLKTFWDIVIWAFIFVYV</sequence>
<feature type="region of interest" description="Disordered" evidence="1">
    <location>
        <begin position="1"/>
        <end position="20"/>
    </location>
</feature>
<proteinExistence type="predicted"/>
<organism evidence="2 3">
    <name type="scientific">Potamilus streckersoni</name>
    <dbReference type="NCBI Taxonomy" id="2493646"/>
    <lineage>
        <taxon>Eukaryota</taxon>
        <taxon>Metazoa</taxon>
        <taxon>Spiralia</taxon>
        <taxon>Lophotrochozoa</taxon>
        <taxon>Mollusca</taxon>
        <taxon>Bivalvia</taxon>
        <taxon>Autobranchia</taxon>
        <taxon>Heteroconchia</taxon>
        <taxon>Palaeoheterodonta</taxon>
        <taxon>Unionida</taxon>
        <taxon>Unionoidea</taxon>
        <taxon>Unionidae</taxon>
        <taxon>Ambleminae</taxon>
        <taxon>Lampsilini</taxon>
        <taxon>Potamilus</taxon>
    </lineage>
</organism>
<evidence type="ECO:0000313" key="2">
    <source>
        <dbReference type="EMBL" id="KAK3589121.1"/>
    </source>
</evidence>
<dbReference type="Proteomes" id="UP001195483">
    <property type="component" value="Unassembled WGS sequence"/>
</dbReference>
<name>A0AAE0SBY8_9BIVA</name>
<evidence type="ECO:0000256" key="1">
    <source>
        <dbReference type="SAM" id="MobiDB-lite"/>
    </source>
</evidence>